<evidence type="ECO:0000256" key="3">
    <source>
        <dbReference type="ARBA" id="ARBA00022598"/>
    </source>
</evidence>
<comment type="function">
    <text evidence="8">Ligates lysine onto the cytidine present at position 34 of the AUA codon-specific tRNA(Ile) that contains the anticodon CAU, in an ATP-dependent manner. Cytidine is converted to lysidine, thus changing the amino acid specificity of the tRNA from methionine to isoleucine.</text>
</comment>
<dbReference type="HAMAP" id="MF_01161">
    <property type="entry name" value="tRNA_Ile_lys_synt"/>
    <property type="match status" value="1"/>
</dbReference>
<protein>
    <recommendedName>
        <fullName evidence="8">tRNA(Ile)-lysidine synthase</fullName>
        <ecNumber evidence="8">6.3.4.19</ecNumber>
    </recommendedName>
    <alternativeName>
        <fullName evidence="8">tRNA(Ile)-2-lysyl-cytidine synthase</fullName>
    </alternativeName>
    <alternativeName>
        <fullName evidence="8">tRNA(Ile)-lysidine synthetase</fullName>
    </alternativeName>
</protein>
<keyword evidence="3 8" id="KW-0436">Ligase</keyword>
<evidence type="ECO:0000256" key="8">
    <source>
        <dbReference type="HAMAP-Rule" id="MF_01161"/>
    </source>
</evidence>
<dbReference type="InterPro" id="IPR012094">
    <property type="entry name" value="tRNA_Ile_lys_synt"/>
</dbReference>
<evidence type="ECO:0000256" key="6">
    <source>
        <dbReference type="ARBA" id="ARBA00022840"/>
    </source>
</evidence>
<feature type="domain" description="Lysidine-tRNA(Ile) synthetase C-terminal" evidence="9">
    <location>
        <begin position="350"/>
        <end position="423"/>
    </location>
</feature>
<dbReference type="EMBL" id="JAEQMG010000091">
    <property type="protein sequence ID" value="MBK6088854.1"/>
    <property type="molecule type" value="Genomic_DNA"/>
</dbReference>
<dbReference type="CDD" id="cd01992">
    <property type="entry name" value="TilS_N"/>
    <property type="match status" value="1"/>
</dbReference>
<keyword evidence="2 8" id="KW-0963">Cytoplasm</keyword>
<comment type="caution">
    <text evidence="10">The sequence shown here is derived from an EMBL/GenBank/DDBJ whole genome shotgun (WGS) entry which is preliminary data.</text>
</comment>
<name>A0A934WS00_9FIRM</name>
<evidence type="ECO:0000256" key="4">
    <source>
        <dbReference type="ARBA" id="ARBA00022694"/>
    </source>
</evidence>
<dbReference type="Pfam" id="PF11734">
    <property type="entry name" value="TilS_C"/>
    <property type="match status" value="1"/>
</dbReference>
<dbReference type="InterPro" id="IPR012796">
    <property type="entry name" value="Lysidine-tRNA-synth_C"/>
</dbReference>
<comment type="subcellular location">
    <subcellularLocation>
        <location evidence="1 8">Cytoplasm</location>
    </subcellularLocation>
</comment>
<dbReference type="GO" id="GO:0006400">
    <property type="term" value="P:tRNA modification"/>
    <property type="evidence" value="ECO:0007669"/>
    <property type="project" value="UniProtKB-UniRule"/>
</dbReference>
<evidence type="ECO:0000313" key="10">
    <source>
        <dbReference type="EMBL" id="MBK6088854.1"/>
    </source>
</evidence>
<comment type="similarity">
    <text evidence="8">Belongs to the tRNA(Ile)-lysidine synthase family.</text>
</comment>
<evidence type="ECO:0000256" key="5">
    <source>
        <dbReference type="ARBA" id="ARBA00022741"/>
    </source>
</evidence>
<dbReference type="EC" id="6.3.4.19" evidence="8"/>
<accession>A0A934WS00</accession>
<comment type="domain">
    <text evidence="8">The N-terminal region contains the highly conserved SGGXDS motif, predicted to be a P-loop motif involved in ATP binding.</text>
</comment>
<dbReference type="PANTHER" id="PTHR43033:SF1">
    <property type="entry name" value="TRNA(ILE)-LYSIDINE SYNTHASE-RELATED"/>
    <property type="match status" value="1"/>
</dbReference>
<keyword evidence="11" id="KW-1185">Reference proteome</keyword>
<dbReference type="InterPro" id="IPR012795">
    <property type="entry name" value="tRNA_Ile_lys_synt_N"/>
</dbReference>
<feature type="binding site" evidence="8">
    <location>
        <begin position="26"/>
        <end position="31"/>
    </location>
    <ligand>
        <name>ATP</name>
        <dbReference type="ChEBI" id="CHEBI:30616"/>
    </ligand>
</feature>
<dbReference type="NCBIfam" id="TIGR02432">
    <property type="entry name" value="lysidine_TilS_N"/>
    <property type="match status" value="1"/>
</dbReference>
<keyword evidence="4 8" id="KW-0819">tRNA processing</keyword>
<evidence type="ECO:0000256" key="7">
    <source>
        <dbReference type="ARBA" id="ARBA00048539"/>
    </source>
</evidence>
<dbReference type="InterPro" id="IPR014729">
    <property type="entry name" value="Rossmann-like_a/b/a_fold"/>
</dbReference>
<dbReference type="SUPFAM" id="SSF56037">
    <property type="entry name" value="PheT/TilS domain"/>
    <property type="match status" value="1"/>
</dbReference>
<keyword evidence="5 8" id="KW-0547">Nucleotide-binding</keyword>
<dbReference type="InterPro" id="IPR011063">
    <property type="entry name" value="TilS/TtcA_N"/>
</dbReference>
<gene>
    <name evidence="8 10" type="primary">tilS</name>
    <name evidence="10" type="ORF">JKK62_09370</name>
</gene>
<organism evidence="10 11">
    <name type="scientific">Ruminococcus difficilis</name>
    <dbReference type="NCBI Taxonomy" id="2763069"/>
    <lineage>
        <taxon>Bacteria</taxon>
        <taxon>Bacillati</taxon>
        <taxon>Bacillota</taxon>
        <taxon>Clostridia</taxon>
        <taxon>Eubacteriales</taxon>
        <taxon>Oscillospiraceae</taxon>
        <taxon>Ruminococcus</taxon>
    </lineage>
</organism>
<dbReference type="Proteomes" id="UP000633365">
    <property type="component" value="Unassembled WGS sequence"/>
</dbReference>
<dbReference type="GO" id="GO:0032267">
    <property type="term" value="F:tRNA(Ile)-lysidine synthase activity"/>
    <property type="evidence" value="ECO:0007669"/>
    <property type="project" value="UniProtKB-EC"/>
</dbReference>
<dbReference type="GO" id="GO:0005737">
    <property type="term" value="C:cytoplasm"/>
    <property type="evidence" value="ECO:0007669"/>
    <property type="project" value="UniProtKB-SubCell"/>
</dbReference>
<dbReference type="Pfam" id="PF01171">
    <property type="entry name" value="ATP_bind_3"/>
    <property type="match status" value="1"/>
</dbReference>
<evidence type="ECO:0000259" key="9">
    <source>
        <dbReference type="SMART" id="SM00977"/>
    </source>
</evidence>
<dbReference type="SUPFAM" id="SSF52402">
    <property type="entry name" value="Adenine nucleotide alpha hydrolases-like"/>
    <property type="match status" value="1"/>
</dbReference>
<dbReference type="RefSeq" id="WP_201427673.1">
    <property type="nucleotide sequence ID" value="NZ_JAEQMG010000091.1"/>
</dbReference>
<dbReference type="PANTHER" id="PTHR43033">
    <property type="entry name" value="TRNA(ILE)-LYSIDINE SYNTHASE-RELATED"/>
    <property type="match status" value="1"/>
</dbReference>
<evidence type="ECO:0000256" key="1">
    <source>
        <dbReference type="ARBA" id="ARBA00004496"/>
    </source>
</evidence>
<comment type="catalytic activity">
    <reaction evidence="7 8">
        <text>cytidine(34) in tRNA(Ile2) + L-lysine + ATP = lysidine(34) in tRNA(Ile2) + AMP + diphosphate + H(+)</text>
        <dbReference type="Rhea" id="RHEA:43744"/>
        <dbReference type="Rhea" id="RHEA-COMP:10625"/>
        <dbReference type="Rhea" id="RHEA-COMP:10670"/>
        <dbReference type="ChEBI" id="CHEBI:15378"/>
        <dbReference type="ChEBI" id="CHEBI:30616"/>
        <dbReference type="ChEBI" id="CHEBI:32551"/>
        <dbReference type="ChEBI" id="CHEBI:33019"/>
        <dbReference type="ChEBI" id="CHEBI:82748"/>
        <dbReference type="ChEBI" id="CHEBI:83665"/>
        <dbReference type="ChEBI" id="CHEBI:456215"/>
        <dbReference type="EC" id="6.3.4.19"/>
    </reaction>
</comment>
<dbReference type="NCBIfam" id="TIGR02433">
    <property type="entry name" value="lysidine_TilS_C"/>
    <property type="match status" value="1"/>
</dbReference>
<sequence length="435" mass="48297">MTHKALSTCEKYKLLEDGGTVLVALSGGADSTALLHFLYSVKEKYNLTILAAHLNHGIRGEEADRDERFCKILCEKYNIPFYTKTLDIPALSKQRGVSEELCGRDERYAFLGTLAEAHNARIATAHNADDNAETLIFNLARGSSLRGAAGIPPKRGRIIRPLIEVTRAQIEEYCAENGLDFVTDSTNLGDEYTRNKIRHHVIPVLRELNPSFEAAVTRFTDTAAEVSDYLDIQADAALTAAETDYGYFADRLLDNHPAVLKTAINILLKKYYIQTDSKKLGLIADILRNGGAAELSREYTAVCRRNIFCIAGSGSPEMPEVELRGSVSFSFIDKLVAASIDNSNKENKTLIFRTRREGDMFSFQKRNITKSLGKALREIGVPSKLRDSVICLCEGSVVLWCEALGYSTQGKIYTQNQNLTIELNGEKCYDVTQGR</sequence>
<dbReference type="AlphaFoldDB" id="A0A934WS00"/>
<dbReference type="SMART" id="SM00977">
    <property type="entry name" value="TilS_C"/>
    <property type="match status" value="1"/>
</dbReference>
<evidence type="ECO:0000256" key="2">
    <source>
        <dbReference type="ARBA" id="ARBA00022490"/>
    </source>
</evidence>
<reference evidence="10" key="1">
    <citation type="submission" date="2021-01" db="EMBL/GenBank/DDBJ databases">
        <title>Genome public.</title>
        <authorList>
            <person name="Liu C."/>
            <person name="Sun Q."/>
        </authorList>
    </citation>
    <scope>NUCLEOTIDE SEQUENCE</scope>
    <source>
        <strain evidence="10">M6</strain>
    </source>
</reference>
<dbReference type="Gene3D" id="3.40.50.620">
    <property type="entry name" value="HUPs"/>
    <property type="match status" value="1"/>
</dbReference>
<dbReference type="GO" id="GO:0005524">
    <property type="term" value="F:ATP binding"/>
    <property type="evidence" value="ECO:0007669"/>
    <property type="project" value="UniProtKB-UniRule"/>
</dbReference>
<proteinExistence type="inferred from homology"/>
<evidence type="ECO:0000313" key="11">
    <source>
        <dbReference type="Proteomes" id="UP000633365"/>
    </source>
</evidence>
<keyword evidence="6 8" id="KW-0067">ATP-binding</keyword>